<sequence>MALLEEILKWTEENLRPWQRDAVRRLFQQESGLSVDDYADLYALLKAAHGLPNPLELTPEPLTAAHLPTVFQAGDTVVLKAIRDLVDVNRIAPGQKLKFAPSGMTVIYGGNGSGKSGYVRVMKRACRARDQVEKVHQDANDPAAQNRIPKAIFDIEINEDQKSVPWVSNSSSPDELASISVFDSHCARAYLTAEQDVAYLPYGLDVVENLANKVIPELTRCLSEEISTINIDFLPFQHLAGETEVGRLISTLSEKTIPDKVKRLGTLSEIEELHFKEINAALAEADPEKKAKEHRLSAGRMKSLTARIETALSWVSDAAIDKLKKITDATVTANQAEKQAAEALQSGELLLPGTGEPVWKTLFESARKFSIETAYPEYAFPHSTAEAKCLLCQQPLNEAGERLARFEEYIQNDVAKVAAEQRQKLEATKIKIERANLSIDLDDPLIEELALFDETVVPTTKIFDENIESRRIWMLQNLNSCTWEGAPALVESPRKRLRDIAAHQLRSAKILARAIDETKKKSLIDEREELRARQNLSACLDAVLALIDRLKARQALKACEIDLKTRPISAKSKELASGAVTVALKNALDEEFKFLGIGHIRTKLKDRNDKGKIKHTLLLDLPTTNKLEQILSEGEQRAIALGSFLAELRLANHAGGIVFDDPVSSLDHMRRGKVAKRLAAESKKRQVLIFTHDVVFLQQLRDQCDKLNVPQLCCHLEANSGFYGNVAEGLPWAHKSYGERIDFLEKAQKGFEKLPWPADPPEELARKMIRQYSFLRATIERVAQDFVLNGTVQRFKDYIDVKRLELVIGLQEAEVEEIIRINQRCHDVVEAHDPASAKDEPPPTADELKQDISDLRNLIKRIRDRRIGAEV</sequence>
<name>A0A2A5CHG6_9GAMM</name>
<dbReference type="GO" id="GO:0006302">
    <property type="term" value="P:double-strand break repair"/>
    <property type="evidence" value="ECO:0007669"/>
    <property type="project" value="TreeGrafter"/>
</dbReference>
<evidence type="ECO:0000259" key="1">
    <source>
        <dbReference type="Pfam" id="PF13166"/>
    </source>
</evidence>
<organism evidence="2 3">
    <name type="scientific">SAR86 cluster bacterium</name>
    <dbReference type="NCBI Taxonomy" id="2030880"/>
    <lineage>
        <taxon>Bacteria</taxon>
        <taxon>Pseudomonadati</taxon>
        <taxon>Pseudomonadota</taxon>
        <taxon>Gammaproteobacteria</taxon>
        <taxon>SAR86 cluster</taxon>
    </lineage>
</organism>
<protein>
    <submittedName>
        <fullName evidence="2">ATPase</fullName>
    </submittedName>
</protein>
<dbReference type="Pfam" id="PF13166">
    <property type="entry name" value="AAA_13"/>
    <property type="match status" value="1"/>
</dbReference>
<dbReference type="GO" id="GO:0000731">
    <property type="term" value="P:DNA synthesis involved in DNA repair"/>
    <property type="evidence" value="ECO:0007669"/>
    <property type="project" value="TreeGrafter"/>
</dbReference>
<proteinExistence type="predicted"/>
<gene>
    <name evidence="2" type="ORF">COA71_00160</name>
</gene>
<dbReference type="Proteomes" id="UP000228987">
    <property type="component" value="Unassembled WGS sequence"/>
</dbReference>
<evidence type="ECO:0000313" key="3">
    <source>
        <dbReference type="Proteomes" id="UP000228987"/>
    </source>
</evidence>
<evidence type="ECO:0000313" key="2">
    <source>
        <dbReference type="EMBL" id="PCJ43327.1"/>
    </source>
</evidence>
<comment type="caution">
    <text evidence="2">The sequence shown here is derived from an EMBL/GenBank/DDBJ whole genome shotgun (WGS) entry which is preliminary data.</text>
</comment>
<feature type="domain" description="Protein CR006 P-loop" evidence="1">
    <location>
        <begin position="626"/>
        <end position="706"/>
    </location>
</feature>
<dbReference type="AlphaFoldDB" id="A0A2A5CHG6"/>
<dbReference type="PANTHER" id="PTHR32182">
    <property type="entry name" value="DNA REPLICATION AND REPAIR PROTEIN RECF"/>
    <property type="match status" value="1"/>
</dbReference>
<dbReference type="CDD" id="cd00267">
    <property type="entry name" value="ABC_ATPase"/>
    <property type="match status" value="1"/>
</dbReference>
<dbReference type="PANTHER" id="PTHR32182:SF22">
    <property type="entry name" value="ATP-DEPENDENT ENDONUCLEASE, OLD FAMILY-RELATED"/>
    <property type="match status" value="1"/>
</dbReference>
<dbReference type="EMBL" id="NVWI01000001">
    <property type="protein sequence ID" value="PCJ43327.1"/>
    <property type="molecule type" value="Genomic_DNA"/>
</dbReference>
<reference evidence="3" key="1">
    <citation type="submission" date="2017-08" db="EMBL/GenBank/DDBJ databases">
        <title>A dynamic microbial community with high functional redundancy inhabits the cold, oxic subseafloor aquifer.</title>
        <authorList>
            <person name="Tully B.J."/>
            <person name="Wheat C.G."/>
            <person name="Glazer B.T."/>
            <person name="Huber J.A."/>
        </authorList>
    </citation>
    <scope>NUCLEOTIDE SEQUENCE [LARGE SCALE GENOMIC DNA]</scope>
</reference>
<accession>A0A2A5CHG6</accession>
<dbReference type="Gene3D" id="3.40.50.300">
    <property type="entry name" value="P-loop containing nucleotide triphosphate hydrolases"/>
    <property type="match status" value="1"/>
</dbReference>
<dbReference type="InterPro" id="IPR027417">
    <property type="entry name" value="P-loop_NTPase"/>
</dbReference>
<dbReference type="InterPro" id="IPR026866">
    <property type="entry name" value="CR006_AAA"/>
</dbReference>
<dbReference type="SUPFAM" id="SSF52540">
    <property type="entry name" value="P-loop containing nucleoside triphosphate hydrolases"/>
    <property type="match status" value="1"/>
</dbReference>